<dbReference type="PROSITE" id="PS51332">
    <property type="entry name" value="B12_BINDING"/>
    <property type="match status" value="1"/>
</dbReference>
<dbReference type="RefSeq" id="WP_201328351.1">
    <property type="nucleotide sequence ID" value="NZ_AP017470.1"/>
</dbReference>
<dbReference type="InterPro" id="IPR036724">
    <property type="entry name" value="Cobalamin-bd_sf"/>
</dbReference>
<dbReference type="SUPFAM" id="SSF102114">
    <property type="entry name" value="Radical SAM enzymes"/>
    <property type="match status" value="1"/>
</dbReference>
<evidence type="ECO:0000313" key="9">
    <source>
        <dbReference type="Proteomes" id="UP000595564"/>
    </source>
</evidence>
<evidence type="ECO:0000256" key="3">
    <source>
        <dbReference type="ARBA" id="ARBA00022723"/>
    </source>
</evidence>
<evidence type="ECO:0000259" key="6">
    <source>
        <dbReference type="PROSITE" id="PS51332"/>
    </source>
</evidence>
<evidence type="ECO:0008006" key="10">
    <source>
        <dbReference type="Google" id="ProtNLM"/>
    </source>
</evidence>
<dbReference type="InterPro" id="IPR007197">
    <property type="entry name" value="rSAM"/>
</dbReference>
<dbReference type="InterPro" id="IPR006638">
    <property type="entry name" value="Elp3/MiaA/NifB-like_rSAM"/>
</dbReference>
<keyword evidence="2" id="KW-0949">S-adenosyl-L-methionine</keyword>
<dbReference type="InterPro" id="IPR051198">
    <property type="entry name" value="BchE-like"/>
</dbReference>
<evidence type="ECO:0000313" key="8">
    <source>
        <dbReference type="EMBL" id="BBB32015.1"/>
    </source>
</evidence>
<dbReference type="GO" id="GO:0046872">
    <property type="term" value="F:metal ion binding"/>
    <property type="evidence" value="ECO:0007669"/>
    <property type="project" value="UniProtKB-KW"/>
</dbReference>
<gene>
    <name evidence="8" type="ORF">TTHT_0415</name>
</gene>
<dbReference type="SFLD" id="SFLDG01123">
    <property type="entry name" value="methyltransferase_(Class_B)"/>
    <property type="match status" value="1"/>
</dbReference>
<dbReference type="EMBL" id="AP017470">
    <property type="protein sequence ID" value="BBB32015.1"/>
    <property type="molecule type" value="Genomic_DNA"/>
</dbReference>
<dbReference type="GO" id="GO:0031419">
    <property type="term" value="F:cobalamin binding"/>
    <property type="evidence" value="ECO:0007669"/>
    <property type="project" value="InterPro"/>
</dbReference>
<dbReference type="Proteomes" id="UP000595564">
    <property type="component" value="Chromosome"/>
</dbReference>
<dbReference type="PROSITE" id="PS51918">
    <property type="entry name" value="RADICAL_SAM"/>
    <property type="match status" value="1"/>
</dbReference>
<dbReference type="InterPro" id="IPR058240">
    <property type="entry name" value="rSAM_sf"/>
</dbReference>
<feature type="domain" description="Radical SAM core" evidence="7">
    <location>
        <begin position="196"/>
        <end position="424"/>
    </location>
</feature>
<dbReference type="SFLD" id="SFLDG01082">
    <property type="entry name" value="B12-binding_domain_containing"/>
    <property type="match status" value="1"/>
</dbReference>
<keyword evidence="9" id="KW-1185">Reference proteome</keyword>
<feature type="domain" description="B12-binding" evidence="6">
    <location>
        <begin position="3"/>
        <end position="174"/>
    </location>
</feature>
<protein>
    <recommendedName>
        <fullName evidence="10">Radical SAM domain protein</fullName>
    </recommendedName>
</protein>
<name>A0A7R6PWP3_9BACT</name>
<proteinExistence type="predicted"/>
<sequence>MKKIAIVIPPIKDFYYTPHRGAFLGARYVKNFLEKYGFQCKLFDFPNKKQKETKLPFELEYLKPFLKQEDNLFFKKYKRFGYSFEQCAKLIKDFSPDCIVLSLFAFAYAKEFIEFTTFLKKEFPKTPMFAGGSGVSCFPEYFEKTLVFNAIFTGEIETIGESVLKAIEGKTYGIIKPQRLTEKDELDFILTKTLSTKKRNYYSTILSRGCPKQCAFCSNFIVQGRKFRTIPIEKIEREIKKLKLKNANINFEDDNILLAKDYLIEVLKLFKKHFPDTTFSFENGIDHTFLDIETVEKLIHLGVKQFNLSIGHIDKNILKKNKRPASVDKLIETLNFLKKNQIPSIVYFITGLKNDSFEKTISTIKFLEKLPCLIGISPFYPVPGIQGYTDKSIFEKKSPVLTKGSSFYSWNNSLTTEEMIFAFKLARKINLSKKQSA</sequence>
<evidence type="ECO:0000259" key="7">
    <source>
        <dbReference type="PROSITE" id="PS51918"/>
    </source>
</evidence>
<evidence type="ECO:0000256" key="5">
    <source>
        <dbReference type="ARBA" id="ARBA00023014"/>
    </source>
</evidence>
<dbReference type="InterPro" id="IPR006158">
    <property type="entry name" value="Cobalamin-bd"/>
</dbReference>
<keyword evidence="4" id="KW-0408">Iron</keyword>
<accession>A0A7R6PWP3</accession>
<dbReference type="InterPro" id="IPR034466">
    <property type="entry name" value="Methyltransferase_Class_B"/>
</dbReference>
<dbReference type="Pfam" id="PF04055">
    <property type="entry name" value="Radical_SAM"/>
    <property type="match status" value="1"/>
</dbReference>
<dbReference type="KEGG" id="thyd:TTHT_0415"/>
<dbReference type="AlphaFoldDB" id="A0A7R6PWP3"/>
<dbReference type="SUPFAM" id="SSF52242">
    <property type="entry name" value="Cobalamin (vitamin B12)-binding domain"/>
    <property type="match status" value="1"/>
</dbReference>
<evidence type="ECO:0000256" key="4">
    <source>
        <dbReference type="ARBA" id="ARBA00023004"/>
    </source>
</evidence>
<dbReference type="CDD" id="cd01335">
    <property type="entry name" value="Radical_SAM"/>
    <property type="match status" value="1"/>
</dbReference>
<evidence type="ECO:0000256" key="1">
    <source>
        <dbReference type="ARBA" id="ARBA00001966"/>
    </source>
</evidence>
<dbReference type="InterPro" id="IPR023404">
    <property type="entry name" value="rSAM_horseshoe"/>
</dbReference>
<dbReference type="PANTHER" id="PTHR43409">
    <property type="entry name" value="ANAEROBIC MAGNESIUM-PROTOPORPHYRIN IX MONOMETHYL ESTER CYCLASE-RELATED"/>
    <property type="match status" value="1"/>
</dbReference>
<comment type="cofactor">
    <cofactor evidence="1">
        <name>[4Fe-4S] cluster</name>
        <dbReference type="ChEBI" id="CHEBI:49883"/>
    </cofactor>
</comment>
<keyword evidence="5" id="KW-0411">Iron-sulfur</keyword>
<organism evidence="8 9">
    <name type="scientific">Thermotomaculum hydrothermale</name>
    <dbReference type="NCBI Taxonomy" id="981385"/>
    <lineage>
        <taxon>Bacteria</taxon>
        <taxon>Pseudomonadati</taxon>
        <taxon>Acidobacteriota</taxon>
        <taxon>Holophagae</taxon>
        <taxon>Thermotomaculales</taxon>
        <taxon>Thermotomaculaceae</taxon>
        <taxon>Thermotomaculum</taxon>
    </lineage>
</organism>
<dbReference type="GO" id="GO:0051539">
    <property type="term" value="F:4 iron, 4 sulfur cluster binding"/>
    <property type="evidence" value="ECO:0007669"/>
    <property type="project" value="UniProtKB-KW"/>
</dbReference>
<dbReference type="SMART" id="SM00729">
    <property type="entry name" value="Elp3"/>
    <property type="match status" value="1"/>
</dbReference>
<reference evidence="8 9" key="1">
    <citation type="journal article" date="2012" name="Extremophiles">
        <title>Thermotomaculum hydrothermale gen. nov., sp. nov., a novel heterotrophic thermophile within the phylum Acidobacteria from a deep-sea hydrothermal vent chimney in the Southern Okinawa Trough.</title>
        <authorList>
            <person name="Izumi H."/>
            <person name="Nunoura T."/>
            <person name="Miyazaki M."/>
            <person name="Mino S."/>
            <person name="Toki T."/>
            <person name="Takai K."/>
            <person name="Sako Y."/>
            <person name="Sawabe T."/>
            <person name="Nakagawa S."/>
        </authorList>
    </citation>
    <scope>NUCLEOTIDE SEQUENCE [LARGE SCALE GENOMIC DNA]</scope>
    <source>
        <strain evidence="8 9">AC55</strain>
    </source>
</reference>
<dbReference type="Gene3D" id="3.80.30.20">
    <property type="entry name" value="tm_1862 like domain"/>
    <property type="match status" value="1"/>
</dbReference>
<dbReference type="SFLD" id="SFLDS00029">
    <property type="entry name" value="Radical_SAM"/>
    <property type="match status" value="1"/>
</dbReference>
<evidence type="ECO:0000256" key="2">
    <source>
        <dbReference type="ARBA" id="ARBA00022691"/>
    </source>
</evidence>
<keyword evidence="3" id="KW-0479">Metal-binding</keyword>
<dbReference type="GO" id="GO:0003824">
    <property type="term" value="F:catalytic activity"/>
    <property type="evidence" value="ECO:0007669"/>
    <property type="project" value="InterPro"/>
</dbReference>